<comment type="similarity">
    <text evidence="1">Belongs to the peptidase C40 family.</text>
</comment>
<feature type="domain" description="NlpC/P60" evidence="5">
    <location>
        <begin position="1"/>
        <end position="139"/>
    </location>
</feature>
<evidence type="ECO:0000256" key="1">
    <source>
        <dbReference type="ARBA" id="ARBA00007074"/>
    </source>
</evidence>
<accession>A0ABY1XGZ6</accession>
<keyword evidence="7" id="KW-1185">Reference proteome</keyword>
<evidence type="ECO:0000256" key="3">
    <source>
        <dbReference type="ARBA" id="ARBA00022801"/>
    </source>
</evidence>
<keyword evidence="2" id="KW-0645">Protease</keyword>
<evidence type="ECO:0000259" key="5">
    <source>
        <dbReference type="PROSITE" id="PS51935"/>
    </source>
</evidence>
<sequence length="145" mass="16417">MTENLNQSPIEIPPQFWGVRYNGAHFPGARGVRGVEGGANCQQYAYSILRHFGFELPDFRSSDLWDDTAHTAVSKDPKPFDLVLVNDEPKSFGAHVGLSLGQGLVLHLSKRIGFPAVETQEQMQNRDEYRFLIGFKTVLVRREQR</sequence>
<dbReference type="InterPro" id="IPR000064">
    <property type="entry name" value="NLP_P60_dom"/>
</dbReference>
<dbReference type="SUPFAM" id="SSF54001">
    <property type="entry name" value="Cysteine proteinases"/>
    <property type="match status" value="1"/>
</dbReference>
<dbReference type="EMBL" id="SILG01000007">
    <property type="protein sequence ID" value="TBE57817.1"/>
    <property type="molecule type" value="Genomic_DNA"/>
</dbReference>
<organism evidence="6 7">
    <name type="scientific">Rhizobium beringeri</name>
    <dbReference type="NCBI Taxonomy" id="3019934"/>
    <lineage>
        <taxon>Bacteria</taxon>
        <taxon>Pseudomonadati</taxon>
        <taxon>Pseudomonadota</taxon>
        <taxon>Alphaproteobacteria</taxon>
        <taxon>Hyphomicrobiales</taxon>
        <taxon>Rhizobiaceae</taxon>
        <taxon>Rhizobium/Agrobacterium group</taxon>
        <taxon>Rhizobium</taxon>
    </lineage>
</organism>
<gene>
    <name evidence="6" type="ORF">ELH03_36140</name>
</gene>
<dbReference type="Pfam" id="PF00877">
    <property type="entry name" value="NLPC_P60"/>
    <property type="match status" value="1"/>
</dbReference>
<reference evidence="6 7" key="1">
    <citation type="submission" date="2019-02" db="EMBL/GenBank/DDBJ databases">
        <title>The genomic architecture of introgression among sibling species of bacteria.</title>
        <authorList>
            <person name="Cavassim M.I.A."/>
            <person name="Moeskjaer S."/>
            <person name="Moslemi C."/>
            <person name="Fields B."/>
            <person name="Bachmann A."/>
            <person name="Vilhjalmsson B."/>
            <person name="Schierup M.H."/>
            <person name="Young J.P.W."/>
            <person name="Andersen S.U."/>
        </authorList>
    </citation>
    <scope>NUCLEOTIDE SEQUENCE [LARGE SCALE GENOMIC DNA]</scope>
    <source>
        <strain evidence="6 7">SM51</strain>
    </source>
</reference>
<evidence type="ECO:0000313" key="7">
    <source>
        <dbReference type="Proteomes" id="UP000291302"/>
    </source>
</evidence>
<keyword evidence="4" id="KW-0788">Thiol protease</keyword>
<protein>
    <submittedName>
        <fullName evidence="6">Peptidoglycan endopeptidase</fullName>
    </submittedName>
</protein>
<name>A0ABY1XGZ6_9HYPH</name>
<dbReference type="Proteomes" id="UP000291302">
    <property type="component" value="Unassembled WGS sequence"/>
</dbReference>
<evidence type="ECO:0000256" key="4">
    <source>
        <dbReference type="ARBA" id="ARBA00022807"/>
    </source>
</evidence>
<dbReference type="PROSITE" id="PS51935">
    <property type="entry name" value="NLPC_P60"/>
    <property type="match status" value="1"/>
</dbReference>
<dbReference type="RefSeq" id="WP_130660705.1">
    <property type="nucleotide sequence ID" value="NZ_SILG01000007.1"/>
</dbReference>
<evidence type="ECO:0000313" key="6">
    <source>
        <dbReference type="EMBL" id="TBE57817.1"/>
    </source>
</evidence>
<evidence type="ECO:0000256" key="2">
    <source>
        <dbReference type="ARBA" id="ARBA00022670"/>
    </source>
</evidence>
<dbReference type="InterPro" id="IPR038765">
    <property type="entry name" value="Papain-like_cys_pep_sf"/>
</dbReference>
<comment type="caution">
    <text evidence="6">The sequence shown here is derived from an EMBL/GenBank/DDBJ whole genome shotgun (WGS) entry which is preliminary data.</text>
</comment>
<dbReference type="Gene3D" id="3.90.1720.10">
    <property type="entry name" value="endopeptidase domain like (from Nostoc punctiforme)"/>
    <property type="match status" value="1"/>
</dbReference>
<keyword evidence="3" id="KW-0378">Hydrolase</keyword>
<proteinExistence type="inferred from homology"/>